<comment type="caution">
    <text evidence="2">The sequence shown here is derived from an EMBL/GenBank/DDBJ whole genome shotgun (WGS) entry which is preliminary data.</text>
</comment>
<feature type="transmembrane region" description="Helical" evidence="1">
    <location>
        <begin position="199"/>
        <end position="219"/>
    </location>
</feature>
<proteinExistence type="predicted"/>
<gene>
    <name evidence="2" type="ORF">BXZ70DRAFT_802515</name>
</gene>
<evidence type="ECO:0008006" key="4">
    <source>
        <dbReference type="Google" id="ProtNLM"/>
    </source>
</evidence>
<dbReference type="EMBL" id="JAEVFJ010000009">
    <property type="protein sequence ID" value="KAH8102724.1"/>
    <property type="molecule type" value="Genomic_DNA"/>
</dbReference>
<accession>A0A8K0XS93</accession>
<keyword evidence="1" id="KW-1133">Transmembrane helix</keyword>
<evidence type="ECO:0000256" key="1">
    <source>
        <dbReference type="SAM" id="Phobius"/>
    </source>
</evidence>
<keyword evidence="1" id="KW-0812">Transmembrane</keyword>
<evidence type="ECO:0000313" key="2">
    <source>
        <dbReference type="EMBL" id="KAH8102724.1"/>
    </source>
</evidence>
<protein>
    <recommendedName>
        <fullName evidence="4">Transmembrane protein</fullName>
    </recommendedName>
</protein>
<feature type="transmembrane region" description="Helical" evidence="1">
    <location>
        <begin position="40"/>
        <end position="61"/>
    </location>
</feature>
<keyword evidence="3" id="KW-1185">Reference proteome</keyword>
<organism evidence="2 3">
    <name type="scientific">Cristinia sonorae</name>
    <dbReference type="NCBI Taxonomy" id="1940300"/>
    <lineage>
        <taxon>Eukaryota</taxon>
        <taxon>Fungi</taxon>
        <taxon>Dikarya</taxon>
        <taxon>Basidiomycota</taxon>
        <taxon>Agaricomycotina</taxon>
        <taxon>Agaricomycetes</taxon>
        <taxon>Agaricomycetidae</taxon>
        <taxon>Agaricales</taxon>
        <taxon>Pleurotineae</taxon>
        <taxon>Stephanosporaceae</taxon>
        <taxon>Cristinia</taxon>
    </lineage>
</organism>
<reference evidence="2" key="1">
    <citation type="journal article" date="2021" name="New Phytol.">
        <title>Evolutionary innovations through gain and loss of genes in the ectomycorrhizal Boletales.</title>
        <authorList>
            <person name="Wu G."/>
            <person name="Miyauchi S."/>
            <person name="Morin E."/>
            <person name="Kuo A."/>
            <person name="Drula E."/>
            <person name="Varga T."/>
            <person name="Kohler A."/>
            <person name="Feng B."/>
            <person name="Cao Y."/>
            <person name="Lipzen A."/>
            <person name="Daum C."/>
            <person name="Hundley H."/>
            <person name="Pangilinan J."/>
            <person name="Johnson J."/>
            <person name="Barry K."/>
            <person name="LaButti K."/>
            <person name="Ng V."/>
            <person name="Ahrendt S."/>
            <person name="Min B."/>
            <person name="Choi I.G."/>
            <person name="Park H."/>
            <person name="Plett J.M."/>
            <person name="Magnuson J."/>
            <person name="Spatafora J.W."/>
            <person name="Nagy L.G."/>
            <person name="Henrissat B."/>
            <person name="Grigoriev I.V."/>
            <person name="Yang Z.L."/>
            <person name="Xu J."/>
            <person name="Martin F.M."/>
        </authorList>
    </citation>
    <scope>NUCLEOTIDE SEQUENCE</scope>
    <source>
        <strain evidence="2">KKN 215</strain>
    </source>
</reference>
<name>A0A8K0XS93_9AGAR</name>
<dbReference type="OrthoDB" id="2809629at2759"/>
<keyword evidence="1" id="KW-0472">Membrane</keyword>
<sequence length="221" mass="22935">MCIRTPPHPLVQNIALIHQIPAYSSTSSAPSNFTMFFTKYLVPALAVFGMAASVIATPVVHPISGELVSKRADNVLSTVQGVSNSLTPLTKALASATATADVVAKVDAIVDVFAKAKVDLLGLVGVDITADVDVIAKLNVDLIVKLLAALNLHAILNLSIVAKIDAALSAYLSVLATINANVTVKIGKGIPLLSLNIFVFLKLILTAKVLGLVNVLGLLGL</sequence>
<dbReference type="Proteomes" id="UP000813824">
    <property type="component" value="Unassembled WGS sequence"/>
</dbReference>
<evidence type="ECO:0000313" key="3">
    <source>
        <dbReference type="Proteomes" id="UP000813824"/>
    </source>
</evidence>
<dbReference type="AlphaFoldDB" id="A0A8K0XS93"/>